<reference evidence="5" key="1">
    <citation type="journal article" date="2012" name="Mol. Plant Microbe Interact.">
        <title>A highly conserved effector in Fusarium oxysporum is required for full virulence on Arabidopsis.</title>
        <authorList>
            <person name="Thatcher L.F."/>
            <person name="Gardiner D.M."/>
            <person name="Kazan K."/>
            <person name="Manners J."/>
        </authorList>
    </citation>
    <scope>NUCLEOTIDE SEQUENCE [LARGE SCALE GENOMIC DNA]</scope>
    <source>
        <strain evidence="5">Fo5176</strain>
    </source>
</reference>
<protein>
    <submittedName>
        <fullName evidence="4">Uncharacterized protein</fullName>
    </submittedName>
</protein>
<keyword evidence="2 3" id="KW-0040">ANK repeat</keyword>
<evidence type="ECO:0000313" key="5">
    <source>
        <dbReference type="Proteomes" id="UP000002489"/>
    </source>
</evidence>
<evidence type="ECO:0000256" key="3">
    <source>
        <dbReference type="PROSITE-ProRule" id="PRU00023"/>
    </source>
</evidence>
<dbReference type="PANTHER" id="PTHR46680:SF3">
    <property type="entry name" value="NF-KAPPA-B INHIBITOR CACTUS"/>
    <property type="match status" value="1"/>
</dbReference>
<dbReference type="SUPFAM" id="SSF48403">
    <property type="entry name" value="Ankyrin repeat"/>
    <property type="match status" value="1"/>
</dbReference>
<feature type="repeat" description="ANK" evidence="3">
    <location>
        <begin position="65"/>
        <end position="97"/>
    </location>
</feature>
<dbReference type="EnsemblFungi" id="FOXG_04273T0">
    <property type="protein sequence ID" value="FOXG_04273P0"/>
    <property type="gene ID" value="FOXG_04273"/>
</dbReference>
<reference evidence="4" key="2">
    <citation type="submission" date="2025-08" db="UniProtKB">
        <authorList>
            <consortium name="EnsemblFungi"/>
        </authorList>
    </citation>
    <scope>IDENTIFICATION</scope>
    <source>
        <strain evidence="4">4287 / CBS 123668 / FGSC 9935 / NRRL 34936</strain>
    </source>
</reference>
<dbReference type="Proteomes" id="UP000002489">
    <property type="component" value="Unassembled WGS sequence"/>
</dbReference>
<evidence type="ECO:0000313" key="4">
    <source>
        <dbReference type="EnsemblFungi" id="FOXG_04273P0"/>
    </source>
</evidence>
<dbReference type="Pfam" id="PF12796">
    <property type="entry name" value="Ank_2"/>
    <property type="match status" value="1"/>
</dbReference>
<dbReference type="PANTHER" id="PTHR46680">
    <property type="entry name" value="NF-KAPPA-B INHIBITOR ALPHA"/>
    <property type="match status" value="1"/>
</dbReference>
<dbReference type="PROSITE" id="PS50088">
    <property type="entry name" value="ANK_REPEAT"/>
    <property type="match status" value="1"/>
</dbReference>
<dbReference type="InterPro" id="IPR051070">
    <property type="entry name" value="NF-kappa-B_inhibitor"/>
</dbReference>
<dbReference type="InterPro" id="IPR002110">
    <property type="entry name" value="Ankyrin_rpt"/>
</dbReference>
<dbReference type="InterPro" id="IPR036770">
    <property type="entry name" value="Ankyrin_rpt-contain_sf"/>
</dbReference>
<evidence type="ECO:0000256" key="2">
    <source>
        <dbReference type="ARBA" id="ARBA00023043"/>
    </source>
</evidence>
<sequence length="124" mass="13713">MAAAISLRDYELNDNETYLVKNVLGFSRDPTEVATTKVHEAILQCADLQEVLQEQPWAVNTIDDTGDSPLYLATDKKQVRSMEVLISAGADVNQQSFKGWTPLMAAVWQQNVEHGSIALGFDES</sequence>
<dbReference type="PROSITE" id="PS50297">
    <property type="entry name" value="ANK_REP_REGION"/>
    <property type="match status" value="1"/>
</dbReference>
<dbReference type="GO" id="GO:0005829">
    <property type="term" value="C:cytosol"/>
    <property type="evidence" value="ECO:0007669"/>
    <property type="project" value="TreeGrafter"/>
</dbReference>
<proteinExistence type="predicted"/>
<name>A0A0D2XK04_FUSOF</name>
<dbReference type="GO" id="GO:0051059">
    <property type="term" value="F:NF-kappaB binding"/>
    <property type="evidence" value="ECO:0007669"/>
    <property type="project" value="TreeGrafter"/>
</dbReference>
<organism evidence="4 5">
    <name type="scientific">Fusarium oxysporum (strain Fo5176)</name>
    <name type="common">Fusarium vascular wilt</name>
    <dbReference type="NCBI Taxonomy" id="660025"/>
    <lineage>
        <taxon>Eukaryota</taxon>
        <taxon>Fungi</taxon>
        <taxon>Dikarya</taxon>
        <taxon>Ascomycota</taxon>
        <taxon>Pezizomycotina</taxon>
        <taxon>Sordariomycetes</taxon>
        <taxon>Hypocreomycetidae</taxon>
        <taxon>Hypocreales</taxon>
        <taxon>Nectriaceae</taxon>
        <taxon>Fusarium</taxon>
        <taxon>Fusarium oxysporum species complex</taxon>
    </lineage>
</organism>
<dbReference type="Gene3D" id="1.25.40.20">
    <property type="entry name" value="Ankyrin repeat-containing domain"/>
    <property type="match status" value="1"/>
</dbReference>
<accession>A0A0D2XK04</accession>
<evidence type="ECO:0000256" key="1">
    <source>
        <dbReference type="ARBA" id="ARBA00022737"/>
    </source>
</evidence>
<keyword evidence="1" id="KW-0677">Repeat</keyword>
<dbReference type="GO" id="GO:0071356">
    <property type="term" value="P:cellular response to tumor necrosis factor"/>
    <property type="evidence" value="ECO:0007669"/>
    <property type="project" value="TreeGrafter"/>
</dbReference>
<dbReference type="AlphaFoldDB" id="A0A0D2XK04"/>